<sequence length="111" mass="12572">MCVLHTTHCPTVHIHLFSSRDQHSSKTIIRRLLVRIPICQGQRESRERCKCVGPGQNVLRLQLVENIEVYMPSPSCSKQEIIATFKGSGVQKCLNPESTFGQNVMIAIQKR</sequence>
<dbReference type="Proteomes" id="UP000694580">
    <property type="component" value="Chromosome 11"/>
</dbReference>
<dbReference type="SUPFAM" id="SSF54117">
    <property type="entry name" value="Interleukin 8-like chemokines"/>
    <property type="match status" value="1"/>
</dbReference>
<keyword evidence="7" id="KW-1185">Reference proteome</keyword>
<dbReference type="AlphaFoldDB" id="A0AAY4CCX3"/>
<keyword evidence="4" id="KW-0145">Chemotaxis</keyword>
<reference evidence="6" key="3">
    <citation type="submission" date="2025-09" db="UniProtKB">
        <authorList>
            <consortium name="Ensembl"/>
        </authorList>
    </citation>
    <scope>IDENTIFICATION</scope>
</reference>
<comment type="similarity">
    <text evidence="1 4">Belongs to the intercrine alpha (chemokine CxC) family.</text>
</comment>
<dbReference type="PROSITE" id="PS00471">
    <property type="entry name" value="SMALL_CYTOKINES_CXC"/>
    <property type="match status" value="1"/>
</dbReference>
<comment type="subcellular location">
    <subcellularLocation>
        <location evidence="4">Secreted</location>
    </subcellularLocation>
</comment>
<protein>
    <recommendedName>
        <fullName evidence="4">C-X-C motif chemokine</fullName>
    </recommendedName>
</protein>
<proteinExistence type="inferred from homology"/>
<dbReference type="InterPro" id="IPR018048">
    <property type="entry name" value="Chemokine_CXC_CS"/>
</dbReference>
<dbReference type="GO" id="GO:0006952">
    <property type="term" value="P:defense response"/>
    <property type="evidence" value="ECO:0007669"/>
    <property type="project" value="InterPro"/>
</dbReference>
<dbReference type="PRINTS" id="PR00437">
    <property type="entry name" value="SMALLCYTKCXC"/>
</dbReference>
<evidence type="ECO:0000256" key="3">
    <source>
        <dbReference type="ARBA" id="ARBA00023157"/>
    </source>
</evidence>
<dbReference type="GO" id="GO:0008009">
    <property type="term" value="F:chemokine activity"/>
    <property type="evidence" value="ECO:0007669"/>
    <property type="project" value="InterPro"/>
</dbReference>
<dbReference type="Pfam" id="PF00048">
    <property type="entry name" value="IL8"/>
    <property type="match status" value="1"/>
</dbReference>
<dbReference type="GO" id="GO:0005615">
    <property type="term" value="C:extracellular space"/>
    <property type="evidence" value="ECO:0007669"/>
    <property type="project" value="UniProtKB-UniRule"/>
</dbReference>
<dbReference type="InterPro" id="IPR001811">
    <property type="entry name" value="Chemokine_IL8-like_dom"/>
</dbReference>
<dbReference type="Gene3D" id="2.40.50.40">
    <property type="match status" value="1"/>
</dbReference>
<dbReference type="GeneTree" id="ENSGT01030000234997"/>
<evidence type="ECO:0000256" key="1">
    <source>
        <dbReference type="ARBA" id="ARBA00010665"/>
    </source>
</evidence>
<dbReference type="Ensembl" id="ENSDCDT00010038314.1">
    <property type="protein sequence ID" value="ENSDCDP00010030923.1"/>
    <property type="gene ID" value="ENSDCDG00010019764.1"/>
</dbReference>
<evidence type="ECO:0000313" key="7">
    <source>
        <dbReference type="Proteomes" id="UP000694580"/>
    </source>
</evidence>
<evidence type="ECO:0000313" key="6">
    <source>
        <dbReference type="Ensembl" id="ENSDCDP00010030923.1"/>
    </source>
</evidence>
<feature type="domain" description="Chemokine interleukin-8-like" evidence="5">
    <location>
        <begin position="46"/>
        <end position="108"/>
    </location>
</feature>
<keyword evidence="4" id="KW-0964">Secreted</keyword>
<accession>A0AAY4CCX3</accession>
<dbReference type="InterPro" id="IPR033899">
    <property type="entry name" value="CXC_Chemokine_domain"/>
</dbReference>
<dbReference type="InterPro" id="IPR036048">
    <property type="entry name" value="Interleukin_8-like_sf"/>
</dbReference>
<dbReference type="SMART" id="SM00199">
    <property type="entry name" value="SCY"/>
    <property type="match status" value="1"/>
</dbReference>
<dbReference type="GO" id="GO:0006955">
    <property type="term" value="P:immune response"/>
    <property type="evidence" value="ECO:0007669"/>
    <property type="project" value="InterPro"/>
</dbReference>
<evidence type="ECO:0000259" key="5">
    <source>
        <dbReference type="SMART" id="SM00199"/>
    </source>
</evidence>
<name>A0AAY4CCX3_9TELE</name>
<dbReference type="PRINTS" id="PR00436">
    <property type="entry name" value="INTERLEUKIN8"/>
</dbReference>
<organism evidence="6 7">
    <name type="scientific">Denticeps clupeoides</name>
    <name type="common">denticle herring</name>
    <dbReference type="NCBI Taxonomy" id="299321"/>
    <lineage>
        <taxon>Eukaryota</taxon>
        <taxon>Metazoa</taxon>
        <taxon>Chordata</taxon>
        <taxon>Craniata</taxon>
        <taxon>Vertebrata</taxon>
        <taxon>Euteleostomi</taxon>
        <taxon>Actinopterygii</taxon>
        <taxon>Neopterygii</taxon>
        <taxon>Teleostei</taxon>
        <taxon>Clupei</taxon>
        <taxon>Clupeiformes</taxon>
        <taxon>Denticipitoidei</taxon>
        <taxon>Denticipitidae</taxon>
        <taxon>Denticeps</taxon>
    </lineage>
</organism>
<gene>
    <name evidence="6" type="primary">LOC114799863</name>
</gene>
<evidence type="ECO:0000256" key="4">
    <source>
        <dbReference type="RuleBase" id="RU361149"/>
    </source>
</evidence>
<reference evidence="6 7" key="1">
    <citation type="submission" date="2020-06" db="EMBL/GenBank/DDBJ databases">
        <authorList>
            <consortium name="Wellcome Sanger Institute Data Sharing"/>
        </authorList>
    </citation>
    <scope>NUCLEOTIDE SEQUENCE [LARGE SCALE GENOMIC DNA]</scope>
</reference>
<keyword evidence="2 4" id="KW-0202">Cytokine</keyword>
<keyword evidence="3" id="KW-1015">Disulfide bond</keyword>
<dbReference type="CDD" id="cd00273">
    <property type="entry name" value="Chemokine_CXC"/>
    <property type="match status" value="1"/>
</dbReference>
<dbReference type="InterPro" id="IPR001089">
    <property type="entry name" value="Chemokine_CXC"/>
</dbReference>
<evidence type="ECO:0000256" key="2">
    <source>
        <dbReference type="ARBA" id="ARBA00022514"/>
    </source>
</evidence>
<reference evidence="6" key="2">
    <citation type="submission" date="2025-08" db="UniProtKB">
        <authorList>
            <consortium name="Ensembl"/>
        </authorList>
    </citation>
    <scope>IDENTIFICATION</scope>
</reference>